<feature type="transmembrane region" description="Helical" evidence="11">
    <location>
        <begin position="342"/>
        <end position="360"/>
    </location>
</feature>
<dbReference type="GO" id="GO:0004222">
    <property type="term" value="F:metalloendopeptidase activity"/>
    <property type="evidence" value="ECO:0007669"/>
    <property type="project" value="InterPro"/>
</dbReference>
<dbReference type="Proteomes" id="UP000199659">
    <property type="component" value="Unassembled WGS sequence"/>
</dbReference>
<dbReference type="Pfam" id="PF02163">
    <property type="entry name" value="Peptidase_M50"/>
    <property type="match status" value="1"/>
</dbReference>
<dbReference type="EC" id="3.4.24.-" evidence="11"/>
<evidence type="ECO:0000256" key="11">
    <source>
        <dbReference type="RuleBase" id="RU362031"/>
    </source>
</evidence>
<dbReference type="NCBIfam" id="TIGR00054">
    <property type="entry name" value="RIP metalloprotease RseP"/>
    <property type="match status" value="1"/>
</dbReference>
<protein>
    <recommendedName>
        <fullName evidence="11">Zinc metalloprotease</fullName>
        <ecNumber evidence="11">3.4.24.-</ecNumber>
    </recommendedName>
</protein>
<evidence type="ECO:0000313" key="14">
    <source>
        <dbReference type="Proteomes" id="UP000199659"/>
    </source>
</evidence>
<dbReference type="InterPro" id="IPR008915">
    <property type="entry name" value="Peptidase_M50"/>
</dbReference>
<comment type="similarity">
    <text evidence="3 11">Belongs to the peptidase M50B family.</text>
</comment>
<dbReference type="PANTHER" id="PTHR42837">
    <property type="entry name" value="REGULATOR OF SIGMA-E PROTEASE RSEP"/>
    <property type="match status" value="1"/>
</dbReference>
<evidence type="ECO:0000313" key="13">
    <source>
        <dbReference type="EMBL" id="SFR91369.1"/>
    </source>
</evidence>
<evidence type="ECO:0000256" key="10">
    <source>
        <dbReference type="ARBA" id="ARBA00023136"/>
    </source>
</evidence>
<keyword evidence="14" id="KW-1185">Reference proteome</keyword>
<evidence type="ECO:0000256" key="2">
    <source>
        <dbReference type="ARBA" id="ARBA00004141"/>
    </source>
</evidence>
<sequence>MKIVIALIVFGVIIVIHELGHFLLAKKNGIGVTEFSIGMGPRIITVVKTAQGMSVKFFAKMDDCLNRSDWAGRTKYSVKLLPLGGSCMMVGEDEDLQDENAFNNKGVWARISVIFAGPFFNFILAFLFALIVIGCVGYDRPAVYQLHEGLVQEGEALQKGDVITSIDNVKIHVSREVDLYYQFEKITEEPVEVTFERDGKKYEVTITPYQTESGAYSIGFVTSYQRIKVGPLQTIQYSAYEVKFWISTTIKSLGQMIRGRVSRDDIAGPVGIVDMIGTTYNDSKSDGLYYVFLNLVNICILLSANLGVMNLLPIPALDGGRLVFLFIEAVRGKPIDREKEGMVHLIGLVALMILMVFMVFNDFSRIIG</sequence>
<accession>A0A1I6KJF6</accession>
<evidence type="ECO:0000256" key="9">
    <source>
        <dbReference type="ARBA" id="ARBA00023049"/>
    </source>
</evidence>
<keyword evidence="10 11" id="KW-0472">Membrane</keyword>
<evidence type="ECO:0000256" key="1">
    <source>
        <dbReference type="ARBA" id="ARBA00001947"/>
    </source>
</evidence>
<comment type="cofactor">
    <cofactor evidence="1 11">
        <name>Zn(2+)</name>
        <dbReference type="ChEBI" id="CHEBI:29105"/>
    </cofactor>
</comment>
<feature type="transmembrane region" description="Helical" evidence="11">
    <location>
        <begin position="113"/>
        <end position="138"/>
    </location>
</feature>
<dbReference type="EMBL" id="FOYZ01000009">
    <property type="protein sequence ID" value="SFR91369.1"/>
    <property type="molecule type" value="Genomic_DNA"/>
</dbReference>
<dbReference type="RefSeq" id="WP_092561213.1">
    <property type="nucleotide sequence ID" value="NZ_FOYZ01000009.1"/>
</dbReference>
<keyword evidence="4 13" id="KW-0645">Protease</keyword>
<feature type="domain" description="Peptidase M50" evidence="12">
    <location>
        <begin position="49"/>
        <end position="354"/>
    </location>
</feature>
<evidence type="ECO:0000256" key="6">
    <source>
        <dbReference type="ARBA" id="ARBA00022801"/>
    </source>
</evidence>
<name>A0A1I6KJF6_9FIRM</name>
<comment type="subcellular location">
    <subcellularLocation>
        <location evidence="2">Membrane</location>
        <topology evidence="2">Multi-pass membrane protein</topology>
    </subcellularLocation>
</comment>
<dbReference type="OrthoDB" id="9782003at2"/>
<evidence type="ECO:0000256" key="3">
    <source>
        <dbReference type="ARBA" id="ARBA00007931"/>
    </source>
</evidence>
<keyword evidence="9 11" id="KW-0482">Metalloprotease</keyword>
<dbReference type="CDD" id="cd06163">
    <property type="entry name" value="S2P-M50_PDZ_RseP-like"/>
    <property type="match status" value="1"/>
</dbReference>
<dbReference type="InterPro" id="IPR004387">
    <property type="entry name" value="Pept_M50_Zn"/>
</dbReference>
<organism evidence="13 14">
    <name type="scientific">Anaeromicropila populeti</name>
    <dbReference type="NCBI Taxonomy" id="37658"/>
    <lineage>
        <taxon>Bacteria</taxon>
        <taxon>Bacillati</taxon>
        <taxon>Bacillota</taxon>
        <taxon>Clostridia</taxon>
        <taxon>Lachnospirales</taxon>
        <taxon>Lachnospiraceae</taxon>
        <taxon>Anaeromicropila</taxon>
    </lineage>
</organism>
<dbReference type="Gene3D" id="2.30.42.10">
    <property type="match status" value="1"/>
</dbReference>
<keyword evidence="8 11" id="KW-1133">Transmembrane helix</keyword>
<evidence type="ECO:0000259" key="12">
    <source>
        <dbReference type="Pfam" id="PF02163"/>
    </source>
</evidence>
<dbReference type="InterPro" id="IPR036034">
    <property type="entry name" value="PDZ_sf"/>
</dbReference>
<dbReference type="GO" id="GO:0006508">
    <property type="term" value="P:proteolysis"/>
    <property type="evidence" value="ECO:0007669"/>
    <property type="project" value="UniProtKB-KW"/>
</dbReference>
<dbReference type="AlphaFoldDB" id="A0A1I6KJF6"/>
<evidence type="ECO:0000256" key="8">
    <source>
        <dbReference type="ARBA" id="ARBA00022989"/>
    </source>
</evidence>
<feature type="transmembrane region" description="Helical" evidence="11">
    <location>
        <begin position="287"/>
        <end position="306"/>
    </location>
</feature>
<keyword evidence="7 11" id="KW-0862">Zinc</keyword>
<evidence type="ECO:0000256" key="7">
    <source>
        <dbReference type="ARBA" id="ARBA00022833"/>
    </source>
</evidence>
<dbReference type="SUPFAM" id="SSF50156">
    <property type="entry name" value="PDZ domain-like"/>
    <property type="match status" value="1"/>
</dbReference>
<keyword evidence="6 11" id="KW-0378">Hydrolase</keyword>
<keyword evidence="5 11" id="KW-0812">Transmembrane</keyword>
<gene>
    <name evidence="13" type="ORF">SAMN05661086_02468</name>
</gene>
<dbReference type="PANTHER" id="PTHR42837:SF2">
    <property type="entry name" value="MEMBRANE METALLOPROTEASE ARASP2, CHLOROPLASTIC-RELATED"/>
    <property type="match status" value="1"/>
</dbReference>
<dbReference type="STRING" id="37658.SAMN05661086_02468"/>
<reference evidence="13 14" key="1">
    <citation type="submission" date="2016-10" db="EMBL/GenBank/DDBJ databases">
        <authorList>
            <person name="de Groot N.N."/>
        </authorList>
    </citation>
    <scope>NUCLEOTIDE SEQUENCE [LARGE SCALE GENOMIC DNA]</scope>
    <source>
        <strain evidence="13 14">743A</strain>
    </source>
</reference>
<keyword evidence="11" id="KW-0479">Metal-binding</keyword>
<proteinExistence type="inferred from homology"/>
<dbReference type="GO" id="GO:0016020">
    <property type="term" value="C:membrane"/>
    <property type="evidence" value="ECO:0007669"/>
    <property type="project" value="UniProtKB-SubCell"/>
</dbReference>
<dbReference type="GO" id="GO:0046872">
    <property type="term" value="F:metal ion binding"/>
    <property type="evidence" value="ECO:0007669"/>
    <property type="project" value="UniProtKB-KW"/>
</dbReference>
<evidence type="ECO:0000256" key="5">
    <source>
        <dbReference type="ARBA" id="ARBA00022692"/>
    </source>
</evidence>
<evidence type="ECO:0000256" key="4">
    <source>
        <dbReference type="ARBA" id="ARBA00022670"/>
    </source>
</evidence>